<evidence type="ECO:0008006" key="9">
    <source>
        <dbReference type="Google" id="ProtNLM"/>
    </source>
</evidence>
<evidence type="ECO:0000313" key="7">
    <source>
        <dbReference type="EMBL" id="KAK2142891.1"/>
    </source>
</evidence>
<evidence type="ECO:0000256" key="5">
    <source>
        <dbReference type="ARBA" id="ARBA00022946"/>
    </source>
</evidence>
<dbReference type="GO" id="GO:0005743">
    <property type="term" value="C:mitochondrial inner membrane"/>
    <property type="evidence" value="ECO:0007669"/>
    <property type="project" value="TreeGrafter"/>
</dbReference>
<dbReference type="AlphaFoldDB" id="A0AAD9IXP8"/>
<keyword evidence="6" id="KW-0496">Mitochondrion</keyword>
<keyword evidence="5" id="KW-0809">Transit peptide</keyword>
<organism evidence="7 8">
    <name type="scientific">Ridgeia piscesae</name>
    <name type="common">Tubeworm</name>
    <dbReference type="NCBI Taxonomy" id="27915"/>
    <lineage>
        <taxon>Eukaryota</taxon>
        <taxon>Metazoa</taxon>
        <taxon>Spiralia</taxon>
        <taxon>Lophotrochozoa</taxon>
        <taxon>Annelida</taxon>
        <taxon>Polychaeta</taxon>
        <taxon>Sedentaria</taxon>
        <taxon>Canalipalpata</taxon>
        <taxon>Sabellida</taxon>
        <taxon>Siboglinidae</taxon>
        <taxon>Ridgeia</taxon>
    </lineage>
</organism>
<dbReference type="InterPro" id="IPR019734">
    <property type="entry name" value="TPR_rpt"/>
</dbReference>
<evidence type="ECO:0000256" key="4">
    <source>
        <dbReference type="ARBA" id="ARBA00022803"/>
    </source>
</evidence>
<dbReference type="PANTHER" id="PTHR13143">
    <property type="entry name" value="TETRATRICOPEPTIDE REPEAT PROTEIN 19"/>
    <property type="match status" value="1"/>
</dbReference>
<dbReference type="SUPFAM" id="SSF48452">
    <property type="entry name" value="TPR-like"/>
    <property type="match status" value="1"/>
</dbReference>
<keyword evidence="8" id="KW-1185">Reference proteome</keyword>
<sequence length="196" mass="21721">MQQDANAVVDISLKLAMIYASQGNEEQAMQGYKFCIDTQKNKMSGGELDESTEEDTKALLGLSMDCYSRFLLSREYYTEAEEFLTNALDIAQSVFDENDTQLAALYSDLANVKSMLGKNDAALSNIKTALDIAKRSDSPIEAVLHCNLGNICLNRGEAKDAQSHCARALKLAKKLKYKEVILQANECLKEAKDMNK</sequence>
<dbReference type="EMBL" id="JAODUO010004714">
    <property type="protein sequence ID" value="KAK2142891.1"/>
    <property type="molecule type" value="Genomic_DNA"/>
</dbReference>
<name>A0AAD9IXP8_RIDPI</name>
<comment type="caution">
    <text evidence="7">The sequence shown here is derived from an EMBL/GenBank/DDBJ whole genome shotgun (WGS) entry which is preliminary data.</text>
</comment>
<reference evidence="7" key="1">
    <citation type="journal article" date="2023" name="Mol. Biol. Evol.">
        <title>Third-Generation Sequencing Reveals the Adaptive Role of the Epigenome in Three Deep-Sea Polychaetes.</title>
        <authorList>
            <person name="Perez M."/>
            <person name="Aroh O."/>
            <person name="Sun Y."/>
            <person name="Lan Y."/>
            <person name="Juniper S.K."/>
            <person name="Young C.R."/>
            <person name="Angers B."/>
            <person name="Qian P.Y."/>
        </authorList>
    </citation>
    <scope>NUCLEOTIDE SEQUENCE</scope>
    <source>
        <strain evidence="7">R07B-5</strain>
    </source>
</reference>
<proteinExistence type="inferred from homology"/>
<accession>A0AAD9IXP8</accession>
<evidence type="ECO:0000256" key="3">
    <source>
        <dbReference type="ARBA" id="ARBA00022737"/>
    </source>
</evidence>
<dbReference type="SMART" id="SM00028">
    <property type="entry name" value="TPR"/>
    <property type="match status" value="3"/>
</dbReference>
<dbReference type="Proteomes" id="UP001209878">
    <property type="component" value="Unassembled WGS sequence"/>
</dbReference>
<evidence type="ECO:0000256" key="6">
    <source>
        <dbReference type="ARBA" id="ARBA00023128"/>
    </source>
</evidence>
<dbReference type="PANTHER" id="PTHR13143:SF6">
    <property type="entry name" value="TETRATRICOPEPTIDE REPEAT PROTEIN 19, MITOCHONDRIAL"/>
    <property type="match status" value="1"/>
</dbReference>
<keyword evidence="3" id="KW-0677">Repeat</keyword>
<keyword evidence="4" id="KW-0802">TPR repeat</keyword>
<dbReference type="Gene3D" id="1.25.40.10">
    <property type="entry name" value="Tetratricopeptide repeat domain"/>
    <property type="match status" value="1"/>
</dbReference>
<dbReference type="GO" id="GO:0034551">
    <property type="term" value="P:mitochondrial respiratory chain complex III assembly"/>
    <property type="evidence" value="ECO:0007669"/>
    <property type="project" value="InterPro"/>
</dbReference>
<comment type="subcellular location">
    <subcellularLocation>
        <location evidence="1">Mitochondrion</location>
    </subcellularLocation>
</comment>
<comment type="similarity">
    <text evidence="2">Belongs to the TTC19 family.</text>
</comment>
<dbReference type="Pfam" id="PF13424">
    <property type="entry name" value="TPR_12"/>
    <property type="match status" value="1"/>
</dbReference>
<protein>
    <recommendedName>
        <fullName evidence="9">Tetratricopeptide repeat protein 19, mitochondrial</fullName>
    </recommendedName>
</protein>
<evidence type="ECO:0000256" key="2">
    <source>
        <dbReference type="ARBA" id="ARBA00008219"/>
    </source>
</evidence>
<gene>
    <name evidence="7" type="ORF">NP493_4726g00000</name>
</gene>
<evidence type="ECO:0000256" key="1">
    <source>
        <dbReference type="ARBA" id="ARBA00004173"/>
    </source>
</evidence>
<evidence type="ECO:0000313" key="8">
    <source>
        <dbReference type="Proteomes" id="UP001209878"/>
    </source>
</evidence>
<dbReference type="InterPro" id="IPR011990">
    <property type="entry name" value="TPR-like_helical_dom_sf"/>
</dbReference>
<dbReference type="InterPro" id="IPR040395">
    <property type="entry name" value="TTC19"/>
</dbReference>